<keyword evidence="1" id="KW-0687">Ribonucleoprotein</keyword>
<evidence type="ECO:0000313" key="1">
    <source>
        <dbReference type="EMBL" id="KAK3912075.1"/>
    </source>
</evidence>
<dbReference type="PANTHER" id="PTHR14520:SF4">
    <property type="entry name" value="LARGE RIBOSOMAL SUBUNIT PROTEIN ML63"/>
    <property type="match status" value="1"/>
</dbReference>
<sequence length="108" mass="13340">MRLSIVNLFKKMPNGNIFIGKYKILPKFRYWMRRELLDDIKREEQNMLYLRHHYLSHEQIKGYRYDLKKGEAFFQKVITAKKSNFPKHIKLEQQLGVLRNMESWEDYK</sequence>
<name>A0AAE1H1V6_9NEOP</name>
<dbReference type="AlphaFoldDB" id="A0AAE1H1V6"/>
<dbReference type="GO" id="GO:0005761">
    <property type="term" value="C:mitochondrial ribosome"/>
    <property type="evidence" value="ECO:0007669"/>
    <property type="project" value="InterPro"/>
</dbReference>
<dbReference type="InterPro" id="IPR016576">
    <property type="entry name" value="Ribosomal_mL63"/>
</dbReference>
<dbReference type="Proteomes" id="UP001219518">
    <property type="component" value="Unassembled WGS sequence"/>
</dbReference>
<protein>
    <submittedName>
        <fullName evidence="1">Ribosomal protein 63, mitochondrial</fullName>
    </submittedName>
</protein>
<dbReference type="PANTHER" id="PTHR14520">
    <property type="entry name" value="MITOCHONDRIAL RIBOSOMAL PROTEIN 63"/>
    <property type="match status" value="1"/>
</dbReference>
<dbReference type="GO" id="GO:0032543">
    <property type="term" value="P:mitochondrial translation"/>
    <property type="evidence" value="ECO:0007669"/>
    <property type="project" value="TreeGrafter"/>
</dbReference>
<reference evidence="1" key="2">
    <citation type="journal article" date="2023" name="BMC Genomics">
        <title>Pest status, molecular evolution, and epigenetic factors derived from the genome assembly of Frankliniella fusca, a thysanopteran phytovirus vector.</title>
        <authorList>
            <person name="Catto M.A."/>
            <person name="Labadie P.E."/>
            <person name="Jacobson A.L."/>
            <person name="Kennedy G.G."/>
            <person name="Srinivasan R."/>
            <person name="Hunt B.G."/>
        </authorList>
    </citation>
    <scope>NUCLEOTIDE SEQUENCE</scope>
    <source>
        <strain evidence="1">PL_HMW_Pooled</strain>
    </source>
</reference>
<reference evidence="1" key="1">
    <citation type="submission" date="2021-07" db="EMBL/GenBank/DDBJ databases">
        <authorList>
            <person name="Catto M.A."/>
            <person name="Jacobson A."/>
            <person name="Kennedy G."/>
            <person name="Labadie P."/>
            <person name="Hunt B.G."/>
            <person name="Srinivasan R."/>
        </authorList>
    </citation>
    <scope>NUCLEOTIDE SEQUENCE</scope>
    <source>
        <strain evidence="1">PL_HMW_Pooled</strain>
        <tissue evidence="1">Head</tissue>
    </source>
</reference>
<evidence type="ECO:0000313" key="2">
    <source>
        <dbReference type="Proteomes" id="UP001219518"/>
    </source>
</evidence>
<keyword evidence="1" id="KW-0689">Ribosomal protein</keyword>
<dbReference type="GO" id="GO:0003735">
    <property type="term" value="F:structural constituent of ribosome"/>
    <property type="evidence" value="ECO:0007669"/>
    <property type="project" value="TreeGrafter"/>
</dbReference>
<keyword evidence="2" id="KW-1185">Reference proteome</keyword>
<dbReference type="EMBL" id="JAHWGI010000289">
    <property type="protein sequence ID" value="KAK3912075.1"/>
    <property type="molecule type" value="Genomic_DNA"/>
</dbReference>
<dbReference type="Pfam" id="PF14978">
    <property type="entry name" value="MRP-63"/>
    <property type="match status" value="1"/>
</dbReference>
<comment type="caution">
    <text evidence="1">The sequence shown here is derived from an EMBL/GenBank/DDBJ whole genome shotgun (WGS) entry which is preliminary data.</text>
</comment>
<organism evidence="1 2">
    <name type="scientific">Frankliniella fusca</name>
    <dbReference type="NCBI Taxonomy" id="407009"/>
    <lineage>
        <taxon>Eukaryota</taxon>
        <taxon>Metazoa</taxon>
        <taxon>Ecdysozoa</taxon>
        <taxon>Arthropoda</taxon>
        <taxon>Hexapoda</taxon>
        <taxon>Insecta</taxon>
        <taxon>Pterygota</taxon>
        <taxon>Neoptera</taxon>
        <taxon>Paraneoptera</taxon>
        <taxon>Thysanoptera</taxon>
        <taxon>Terebrantia</taxon>
        <taxon>Thripoidea</taxon>
        <taxon>Thripidae</taxon>
        <taxon>Frankliniella</taxon>
    </lineage>
</organism>
<gene>
    <name evidence="1" type="ORF">KUF71_021645</name>
</gene>
<accession>A0AAE1H1V6</accession>
<proteinExistence type="predicted"/>